<feature type="active site" evidence="5">
    <location>
        <position position="24"/>
    </location>
</feature>
<dbReference type="PROSITE" id="PS00150">
    <property type="entry name" value="ACYLPHOSPHATASE_1"/>
    <property type="match status" value="1"/>
</dbReference>
<dbReference type="InterPro" id="IPR017968">
    <property type="entry name" value="Acylphosphatase_CS"/>
</dbReference>
<comment type="similarity">
    <text evidence="1 6">Belongs to the acylphosphatase family.</text>
</comment>
<name>D7UZH9_LISGR</name>
<evidence type="ECO:0000256" key="2">
    <source>
        <dbReference type="ARBA" id="ARBA00012150"/>
    </source>
</evidence>
<accession>D7UZH9</accession>
<evidence type="ECO:0000313" key="8">
    <source>
        <dbReference type="EMBL" id="EFI83744.1"/>
    </source>
</evidence>
<evidence type="ECO:0000313" key="9">
    <source>
        <dbReference type="Proteomes" id="UP000010119"/>
    </source>
</evidence>
<dbReference type="PANTHER" id="PTHR47268:SF4">
    <property type="entry name" value="ACYLPHOSPHATASE"/>
    <property type="match status" value="1"/>
</dbReference>
<dbReference type="AlphaFoldDB" id="D7UZH9"/>
<keyword evidence="9" id="KW-1185">Reference proteome</keyword>
<gene>
    <name evidence="8" type="primary">acyP</name>
    <name evidence="8" type="ORF">HMPREF0556_12429</name>
</gene>
<evidence type="ECO:0000259" key="7">
    <source>
        <dbReference type="PROSITE" id="PS51160"/>
    </source>
</evidence>
<evidence type="ECO:0000256" key="6">
    <source>
        <dbReference type="RuleBase" id="RU004168"/>
    </source>
</evidence>
<dbReference type="GO" id="GO:0003998">
    <property type="term" value="F:acylphosphatase activity"/>
    <property type="evidence" value="ECO:0007669"/>
    <property type="project" value="UniProtKB-EC"/>
</dbReference>
<evidence type="ECO:0000256" key="5">
    <source>
        <dbReference type="PROSITE-ProRule" id="PRU00520"/>
    </source>
</evidence>
<dbReference type="PROSITE" id="PS51160">
    <property type="entry name" value="ACYLPHOSPHATASE_3"/>
    <property type="match status" value="1"/>
</dbReference>
<dbReference type="PANTHER" id="PTHR47268">
    <property type="entry name" value="ACYLPHOSPHATASE"/>
    <property type="match status" value="1"/>
</dbReference>
<evidence type="ECO:0000256" key="4">
    <source>
        <dbReference type="ARBA" id="ARBA00047645"/>
    </source>
</evidence>
<proteinExistence type="inferred from homology"/>
<dbReference type="Pfam" id="PF00708">
    <property type="entry name" value="Acylphosphatase"/>
    <property type="match status" value="1"/>
</dbReference>
<dbReference type="EMBL" id="ACCR02000005">
    <property type="protein sequence ID" value="EFI83744.1"/>
    <property type="molecule type" value="Genomic_DNA"/>
</dbReference>
<protein>
    <recommendedName>
        <fullName evidence="3 5">acylphosphatase</fullName>
        <ecNumber evidence="2 5">3.6.1.7</ecNumber>
    </recommendedName>
</protein>
<evidence type="ECO:0000256" key="1">
    <source>
        <dbReference type="ARBA" id="ARBA00005614"/>
    </source>
</evidence>
<dbReference type="Proteomes" id="UP000010119">
    <property type="component" value="Unassembled WGS sequence"/>
</dbReference>
<dbReference type="SUPFAM" id="SSF54975">
    <property type="entry name" value="Acylphosphatase/BLUF domain-like"/>
    <property type="match status" value="1"/>
</dbReference>
<sequence>MVSHLTQKTAILRVTGMVQGVGFRYTTKHIAYKYDISGTVKNLDDGSVEIQALGEESKLDQFIEAVKKGPSPSARIEHVYMYMNAPVEERRTFDIIY</sequence>
<dbReference type="InterPro" id="IPR036046">
    <property type="entry name" value="Acylphosphatase-like_dom_sf"/>
</dbReference>
<evidence type="ECO:0000256" key="3">
    <source>
        <dbReference type="ARBA" id="ARBA00015991"/>
    </source>
</evidence>
<feature type="domain" description="Acylphosphatase-like" evidence="7">
    <location>
        <begin position="9"/>
        <end position="97"/>
    </location>
</feature>
<dbReference type="eggNOG" id="COG1254">
    <property type="taxonomic scope" value="Bacteria"/>
</dbReference>
<dbReference type="InterPro" id="IPR020456">
    <property type="entry name" value="Acylphosphatase"/>
</dbReference>
<dbReference type="InterPro" id="IPR001792">
    <property type="entry name" value="Acylphosphatase-like_dom"/>
</dbReference>
<feature type="active site" evidence="5">
    <location>
        <position position="42"/>
    </location>
</feature>
<dbReference type="Gene3D" id="3.30.70.100">
    <property type="match status" value="1"/>
</dbReference>
<comment type="caution">
    <text evidence="8">The sequence shown here is derived from an EMBL/GenBank/DDBJ whole genome shotgun (WGS) entry which is preliminary data.</text>
</comment>
<comment type="catalytic activity">
    <reaction evidence="4 5">
        <text>an acyl phosphate + H2O = a carboxylate + phosphate + H(+)</text>
        <dbReference type="Rhea" id="RHEA:14965"/>
        <dbReference type="ChEBI" id="CHEBI:15377"/>
        <dbReference type="ChEBI" id="CHEBI:15378"/>
        <dbReference type="ChEBI" id="CHEBI:29067"/>
        <dbReference type="ChEBI" id="CHEBI:43474"/>
        <dbReference type="ChEBI" id="CHEBI:59918"/>
        <dbReference type="EC" id="3.6.1.7"/>
    </reaction>
</comment>
<dbReference type="NCBIfam" id="NF011015">
    <property type="entry name" value="PRK14443.1"/>
    <property type="match status" value="1"/>
</dbReference>
<reference evidence="8" key="1">
    <citation type="submission" date="2010-06" db="EMBL/GenBank/DDBJ databases">
        <authorList>
            <person name="Muzny D."/>
            <person name="Qin X."/>
            <person name="Buhay C."/>
            <person name="Dugan-Rocha S."/>
            <person name="Ding Y."/>
            <person name="Chen G."/>
            <person name="Hawes A."/>
            <person name="Holder M."/>
            <person name="Jhangiani S."/>
            <person name="Johnson A."/>
            <person name="Khan Z."/>
            <person name="Li Z."/>
            <person name="Liu W."/>
            <person name="Liu X."/>
            <person name="Perez L."/>
            <person name="Shen H."/>
            <person name="Wang Q."/>
            <person name="Watt J."/>
            <person name="Xi L."/>
            <person name="Xin Y."/>
            <person name="Zhou J."/>
            <person name="Deng J."/>
            <person name="Jiang H."/>
            <person name="Liu Y."/>
            <person name="Qu J."/>
            <person name="Song X.-Z."/>
            <person name="Zhang L."/>
            <person name="Villasana D."/>
            <person name="Johnson A."/>
            <person name="Liu J."/>
            <person name="Liyanage D."/>
            <person name="Lorensuhewa L."/>
            <person name="Robinson T."/>
            <person name="Song A."/>
            <person name="Song B.-B."/>
            <person name="Dinh H."/>
            <person name="Thornton R."/>
            <person name="Coyle M."/>
            <person name="Francisco L."/>
            <person name="Jackson L."/>
            <person name="Javaid M."/>
            <person name="Korchina V."/>
            <person name="Kovar C."/>
            <person name="Mata R."/>
            <person name="Mathew T."/>
            <person name="Ngo R."/>
            <person name="Nguyen L."/>
            <person name="Nguyen N."/>
            <person name="Okwuonu G."/>
            <person name="Ongeri F."/>
            <person name="Pham C."/>
            <person name="Simmons D."/>
            <person name="Wilczek-Boney K."/>
            <person name="Hale W."/>
            <person name="Jakkamsetti A."/>
            <person name="Pham P."/>
            <person name="Ruth R."/>
            <person name="San Lucas F."/>
            <person name="Warren J."/>
            <person name="Zhang J."/>
            <person name="Zhao Z."/>
            <person name="Zhou C."/>
            <person name="Zhu D."/>
            <person name="Lee S."/>
            <person name="Bess C."/>
            <person name="Blankenburg K."/>
            <person name="Forbes L."/>
            <person name="Fu Q."/>
            <person name="Gubbala S."/>
            <person name="Hirani K."/>
            <person name="Jayaseelan J.C."/>
            <person name="Lara F."/>
            <person name="Munidasa M."/>
            <person name="Palculict T."/>
            <person name="Patil S."/>
            <person name="Pu L.-L."/>
            <person name="Saada N."/>
            <person name="Tang L."/>
            <person name="Weissenberger G."/>
            <person name="Zhu Y."/>
            <person name="Hemphill L."/>
            <person name="Shang Y."/>
            <person name="Youmans B."/>
            <person name="Ayvaz T."/>
            <person name="Ross M."/>
            <person name="Santibanez J."/>
            <person name="Aqrawi P."/>
            <person name="Gross S."/>
            <person name="Joshi V."/>
            <person name="Fowler G."/>
            <person name="Nazareth L."/>
            <person name="Reid J."/>
            <person name="Worley K."/>
            <person name="Petrosino J."/>
            <person name="Highlander S."/>
            <person name="Gibbs R."/>
        </authorList>
    </citation>
    <scope>NUCLEOTIDE SEQUENCE [LARGE SCALE GENOMIC DNA]</scope>
    <source>
        <strain evidence="8">DSM 20601</strain>
    </source>
</reference>
<organism evidence="8 9">
    <name type="scientific">Listeria grayi DSM 20601</name>
    <dbReference type="NCBI Taxonomy" id="525367"/>
    <lineage>
        <taxon>Bacteria</taxon>
        <taxon>Bacillati</taxon>
        <taxon>Bacillota</taxon>
        <taxon>Bacilli</taxon>
        <taxon>Bacillales</taxon>
        <taxon>Listeriaceae</taxon>
        <taxon>Listeria</taxon>
    </lineage>
</organism>
<keyword evidence="5 8" id="KW-0378">Hydrolase</keyword>
<dbReference type="HOGENOM" id="CLU_141932_1_2_9"/>
<dbReference type="STRING" id="525367.HMPREF0556_12429"/>
<dbReference type="EC" id="3.6.1.7" evidence="2 5"/>